<evidence type="ECO:0000313" key="5">
    <source>
        <dbReference type="Proteomes" id="UP000325576"/>
    </source>
</evidence>
<dbReference type="Proteomes" id="UP000325576">
    <property type="component" value="Unassembled WGS sequence"/>
</dbReference>
<evidence type="ECO:0000313" key="3">
    <source>
        <dbReference type="EMBL" id="KAB2582300.1"/>
    </source>
</evidence>
<keyword evidence="1" id="KW-0812">Transmembrane</keyword>
<name>A0A0C3AEY9_RHOER</name>
<dbReference type="EMBL" id="MRBO01000706">
    <property type="protein sequence ID" value="KAB2582300.1"/>
    <property type="molecule type" value="Genomic_DNA"/>
</dbReference>
<sequence>MHYLLIAAIAFCLASGVLSALDAAAGNPMRGAITLAVSLTAASGMVFLVTDNSTTRIGAVAGTAAVLVLRFLPKSSIYRRDTVPRAESAP</sequence>
<feature type="signal peptide" evidence="2">
    <location>
        <begin position="1"/>
        <end position="20"/>
    </location>
</feature>
<evidence type="ECO:0000313" key="6">
    <source>
        <dbReference type="Proteomes" id="UP000502345"/>
    </source>
</evidence>
<accession>A0A0C3AEY9</accession>
<keyword evidence="1" id="KW-1133">Transmembrane helix</keyword>
<feature type="chain" id="PRO_5041037447" evidence="2">
    <location>
        <begin position="21"/>
        <end position="90"/>
    </location>
</feature>
<feature type="transmembrane region" description="Helical" evidence="1">
    <location>
        <begin position="29"/>
        <end position="50"/>
    </location>
</feature>
<reference evidence="4 6" key="2">
    <citation type="submission" date="2020-03" db="EMBL/GenBank/DDBJ databases">
        <title>Screen low temperature-resistant strains for efficient degradation of petroleum hydrocarbons under the low temperature.</title>
        <authorList>
            <person name="Wang Y."/>
            <person name="Chen J."/>
        </authorList>
    </citation>
    <scope>NUCLEOTIDE SEQUENCE [LARGE SCALE GENOMIC DNA]</scope>
    <source>
        <strain evidence="4 6">KB1</strain>
    </source>
</reference>
<dbReference type="AlphaFoldDB" id="A0A0C3AEY9"/>
<protein>
    <submittedName>
        <fullName evidence="3">Uncharacterized protein</fullName>
    </submittedName>
</protein>
<organism evidence="3 5">
    <name type="scientific">Rhodococcus erythropolis</name>
    <name type="common">Arthrobacter picolinophilus</name>
    <dbReference type="NCBI Taxonomy" id="1833"/>
    <lineage>
        <taxon>Bacteria</taxon>
        <taxon>Bacillati</taxon>
        <taxon>Actinomycetota</taxon>
        <taxon>Actinomycetes</taxon>
        <taxon>Mycobacteriales</taxon>
        <taxon>Nocardiaceae</taxon>
        <taxon>Rhodococcus</taxon>
        <taxon>Rhodococcus erythropolis group</taxon>
    </lineage>
</organism>
<reference evidence="3 5" key="1">
    <citation type="journal article" date="2017" name="Poromechanics V (2013)">
        <title>Genomic Characterization of the Arsenic-Tolerant Actinobacterium, &lt;i&gt;Rhodococcus erythropolis&lt;/i&gt; S43.</title>
        <authorList>
            <person name="Retamal-Morales G."/>
            <person name="Mehnert M."/>
            <person name="Schwabe R."/>
            <person name="Tischler D."/>
            <person name="Schloemann M."/>
            <person name="Levican G.J."/>
        </authorList>
    </citation>
    <scope>NUCLEOTIDE SEQUENCE [LARGE SCALE GENOMIC DNA]</scope>
    <source>
        <strain evidence="3 5">S43</strain>
    </source>
</reference>
<gene>
    <name evidence="3" type="ORF">BS297_26445</name>
    <name evidence="4" type="ORF">G9444_0300</name>
</gene>
<keyword evidence="1" id="KW-0472">Membrane</keyword>
<proteinExistence type="predicted"/>
<feature type="transmembrane region" description="Helical" evidence="1">
    <location>
        <begin position="57"/>
        <end position="73"/>
    </location>
</feature>
<evidence type="ECO:0000313" key="4">
    <source>
        <dbReference type="EMBL" id="QIP37544.1"/>
    </source>
</evidence>
<dbReference type="Proteomes" id="UP000502345">
    <property type="component" value="Chromosome"/>
</dbReference>
<dbReference type="KEGG" id="reb:XU06_01390"/>
<evidence type="ECO:0000256" key="1">
    <source>
        <dbReference type="SAM" id="Phobius"/>
    </source>
</evidence>
<evidence type="ECO:0000256" key="2">
    <source>
        <dbReference type="SAM" id="SignalP"/>
    </source>
</evidence>
<keyword evidence="2" id="KW-0732">Signal</keyword>
<dbReference type="EMBL" id="CP050124">
    <property type="protein sequence ID" value="QIP37544.1"/>
    <property type="molecule type" value="Genomic_DNA"/>
</dbReference>